<protein>
    <submittedName>
        <fullName evidence="1">Uncharacterized protein</fullName>
    </submittedName>
</protein>
<accession>A0AAD8EIH0</accession>
<gene>
    <name evidence="1" type="ORF">L9F63_016158</name>
</gene>
<dbReference type="EMBL" id="JASPKZ010004195">
    <property type="protein sequence ID" value="KAJ9590772.1"/>
    <property type="molecule type" value="Genomic_DNA"/>
</dbReference>
<comment type="caution">
    <text evidence="1">The sequence shown here is derived from an EMBL/GenBank/DDBJ whole genome shotgun (WGS) entry which is preliminary data.</text>
</comment>
<feature type="non-terminal residue" evidence="1">
    <location>
        <position position="1"/>
    </location>
</feature>
<dbReference type="Proteomes" id="UP001233999">
    <property type="component" value="Unassembled WGS sequence"/>
</dbReference>
<sequence length="89" mass="10198">IFYSMHSNHFTREIISKRVSPPAFGNGGICINYFNKCQRLVLQSPKTPTTSEVPPWKNTGNEKKALRLNSNADMIFVGDFYSHKRDVIH</sequence>
<evidence type="ECO:0000313" key="1">
    <source>
        <dbReference type="EMBL" id="KAJ9590772.1"/>
    </source>
</evidence>
<organism evidence="1 2">
    <name type="scientific">Diploptera punctata</name>
    <name type="common">Pacific beetle cockroach</name>
    <dbReference type="NCBI Taxonomy" id="6984"/>
    <lineage>
        <taxon>Eukaryota</taxon>
        <taxon>Metazoa</taxon>
        <taxon>Ecdysozoa</taxon>
        <taxon>Arthropoda</taxon>
        <taxon>Hexapoda</taxon>
        <taxon>Insecta</taxon>
        <taxon>Pterygota</taxon>
        <taxon>Neoptera</taxon>
        <taxon>Polyneoptera</taxon>
        <taxon>Dictyoptera</taxon>
        <taxon>Blattodea</taxon>
        <taxon>Blaberoidea</taxon>
        <taxon>Blaberidae</taxon>
        <taxon>Diplopterinae</taxon>
        <taxon>Diploptera</taxon>
    </lineage>
</organism>
<feature type="non-terminal residue" evidence="1">
    <location>
        <position position="89"/>
    </location>
</feature>
<dbReference type="AlphaFoldDB" id="A0AAD8EIH0"/>
<evidence type="ECO:0000313" key="2">
    <source>
        <dbReference type="Proteomes" id="UP001233999"/>
    </source>
</evidence>
<reference evidence="1" key="1">
    <citation type="journal article" date="2023" name="IScience">
        <title>Live-bearing cockroach genome reveals convergent evolutionary mechanisms linked to viviparity in insects and beyond.</title>
        <authorList>
            <person name="Fouks B."/>
            <person name="Harrison M.C."/>
            <person name="Mikhailova A.A."/>
            <person name="Marchal E."/>
            <person name="English S."/>
            <person name="Carruthers M."/>
            <person name="Jennings E.C."/>
            <person name="Chiamaka E.L."/>
            <person name="Frigard R.A."/>
            <person name="Pippel M."/>
            <person name="Attardo G.M."/>
            <person name="Benoit J.B."/>
            <person name="Bornberg-Bauer E."/>
            <person name="Tobe S.S."/>
        </authorList>
    </citation>
    <scope>NUCLEOTIDE SEQUENCE</scope>
    <source>
        <strain evidence="1">Stay&amp;Tobe</strain>
    </source>
</reference>
<proteinExistence type="predicted"/>
<name>A0AAD8EIH0_DIPPU</name>
<keyword evidence="2" id="KW-1185">Reference proteome</keyword>
<reference evidence="1" key="2">
    <citation type="submission" date="2023-05" db="EMBL/GenBank/DDBJ databases">
        <authorList>
            <person name="Fouks B."/>
        </authorList>
    </citation>
    <scope>NUCLEOTIDE SEQUENCE</scope>
    <source>
        <strain evidence="1">Stay&amp;Tobe</strain>
        <tissue evidence="1">Testes</tissue>
    </source>
</reference>